<dbReference type="Proteomes" id="UP000664132">
    <property type="component" value="Unassembled WGS sequence"/>
</dbReference>
<feature type="compositionally biased region" description="Low complexity" evidence="2">
    <location>
        <begin position="1126"/>
        <end position="1143"/>
    </location>
</feature>
<keyword evidence="1" id="KW-0347">Helicase</keyword>
<evidence type="ECO:0000259" key="5">
    <source>
        <dbReference type="Pfam" id="PF25396"/>
    </source>
</evidence>
<protein>
    <recommendedName>
        <fullName evidence="8">P-loop containing nucleoside triphosphate hydrolase protein</fullName>
    </recommendedName>
</protein>
<dbReference type="CDD" id="cd06008">
    <property type="entry name" value="NF-X1-zinc-finger"/>
    <property type="match status" value="1"/>
</dbReference>
<feature type="region of interest" description="Disordered" evidence="2">
    <location>
        <begin position="1096"/>
        <end position="1168"/>
    </location>
</feature>
<gene>
    <name evidence="6" type="ORF">IFR04_004676</name>
</gene>
<organism evidence="6 7">
    <name type="scientific">Cadophora malorum</name>
    <dbReference type="NCBI Taxonomy" id="108018"/>
    <lineage>
        <taxon>Eukaryota</taxon>
        <taxon>Fungi</taxon>
        <taxon>Dikarya</taxon>
        <taxon>Ascomycota</taxon>
        <taxon>Pezizomycotina</taxon>
        <taxon>Leotiomycetes</taxon>
        <taxon>Helotiales</taxon>
        <taxon>Ploettnerulaceae</taxon>
        <taxon>Cadophora</taxon>
    </lineage>
</organism>
<evidence type="ECO:0000256" key="1">
    <source>
        <dbReference type="ARBA" id="ARBA00022806"/>
    </source>
</evidence>
<feature type="region of interest" description="Disordered" evidence="2">
    <location>
        <begin position="1326"/>
        <end position="1345"/>
    </location>
</feature>
<dbReference type="GO" id="GO:0031380">
    <property type="term" value="C:nuclear RNA-directed RNA polymerase complex"/>
    <property type="evidence" value="ECO:0007669"/>
    <property type="project" value="TreeGrafter"/>
</dbReference>
<accession>A0A8H7WC94</accession>
<evidence type="ECO:0000313" key="6">
    <source>
        <dbReference type="EMBL" id="KAG4422170.1"/>
    </source>
</evidence>
<keyword evidence="1" id="KW-0378">Hydrolase</keyword>
<feature type="domain" description="ZNFX1" evidence="5">
    <location>
        <begin position="120"/>
        <end position="228"/>
    </location>
</feature>
<dbReference type="PANTHER" id="PTHR10887">
    <property type="entry name" value="DNA2/NAM7 HELICASE FAMILY"/>
    <property type="match status" value="1"/>
</dbReference>
<dbReference type="Pfam" id="PF13087">
    <property type="entry name" value="AAA_12"/>
    <property type="match status" value="1"/>
</dbReference>
<feature type="region of interest" description="Disordered" evidence="2">
    <location>
        <begin position="1670"/>
        <end position="1704"/>
    </location>
</feature>
<feature type="region of interest" description="Disordered" evidence="2">
    <location>
        <begin position="1374"/>
        <end position="1394"/>
    </location>
</feature>
<dbReference type="SUPFAM" id="SSF52540">
    <property type="entry name" value="P-loop containing nucleoside triphosphate hydrolases"/>
    <property type="match status" value="1"/>
</dbReference>
<evidence type="ECO:0000259" key="4">
    <source>
        <dbReference type="Pfam" id="PF13087"/>
    </source>
</evidence>
<sequence>MGPSKSSRDARDILIDHVKKTYEHNAFSEEWRNLPEVPSSAEIKPVYKDPVIVEEEPEEWNAYQQDILYDEKLPQNIIDGPWPSKEAYLGAHYQIIREDSIAPLRNAVTEVQANPMMEDTGETCIYTGVSFKGLQLSRRGIASRVEFSCERAGKQIRWEQSKRLMQGTIVALTPERDMFKTICKVATVAARVIQGGLDQDPPSIDLFWGDPKDIVIDPVEKYVMVESRQGFFESSRHTMVAIQKLMTEHFSFAKELVELDSMPEAPLYVQQNPLIDLTSLERSAEDRDDQVSKPLSEDSELLNVDVLHAFPKKIKCGMDLSQMTALRNMITKRLAIVQGPPGTGKTFVSVSALEVMIRNLGPDDPPILVAAQTNHALDQLLNHILEFEDEIVRLGGQSDKGNVAIRARTFHELRQCNDLSKISQGLAAAYKEHGGLCAEIAGILSPLLNDSVITADTLLEHGIITKGQRQSLEAGDWAIEEGQDEIVAEDLAAWLTESQLMPIPPTPSVNLGFPLEDGDIEYEQLQELALATAEAGGPDEKDPDFGLDGNWLGFARKFTGRHSTPVVDTSLRRKLSRCKDLFEIPIAERGQMYRYFEKQMNSVLMQKLQEFLPKYQRYVEDFSITRSMSNIKLMTQLGIKVVGCTTTGLSKYRGFLSAMEPRTLLIEEAAETLESKIIAGMIESLQQLILVGDHKQLQASCTVQALQDEPYYISVSMFERLVKNSMPFVMLNNQRRMITDVRKLLCIPPNPFYRDLHDHESVLDRVNNRPPVPGMGGRDTYFFSHNWSESRTFDGSCFNLSEADMIAEFFNYLVLNGVDASKITVLTFYNGQRKTIIKQLKRHPSLGGTTYFNVFTVDSYQGEENDIILLSMVRSNQNQGVGFLDSKNRLVVALSRARRGLYLFGNSITLTAGETTELACGREPLYDPLIMFMRNQGRYDIDGGLPITCSQHKSTTRIYDADGWAMLAGGCQRRCEGGILPCGHSCFLKCHPFDHARVICREACTKTLPCGHGCSRNCGQSCVCDQCHVAETGLIFVPDNFEYWEPDPSVSPTSSLSPTKSALKNEDFQGSGYRQVRFNDDANPFTISDVRHDLHLSNSRVKTNGRPIPHSSKARGTGRRAASDLASRPSSTQGSSSSARSTPVKSRSGRSTPSHSRPAPSFAGSRLEHVVDVNRTGVKNWQNYNAKQADQDIDVMERMEAAKGPKVDPSSIVIKETYRPVIVKNGRRTKDSSGPVRTLIQSPLPETSIFQVPQEPESTVASDKTTPGNVPENTIQQHRLKIEKSLVQVPSPTASGPGKASASNQSDNLFQEQRLKMAKSLALQVSNTTSTSGKNADDRDSLVTPLEPPTEALAEQELDFSKARAMNDDLLQQKDGNSKEQQESQTSHITEQSLITVSETDSYETAAINDPIGTSHRASALGERERVSLAVASNEDQVSLNGIDSPRRDAGLTAVTPAIQLTPDPFDDFFGPLESKDLAEVLPLSTSERSSKCISVLASRGGPTDSGDAESHGTVVAHVEQASQLLDLLSIVDDYSQPQNKSPTEPEFLGMFNGESRYPGENIKGTGMTDDVEHQPLKSKLRANAERINQPSDLHVNQPSQQRVLFKHIEVDNGMGHGMMSSTSENSGQLAEGIAADTMDGGIYQPHNTVGDSGLLIDLGGEPQARTLAPHKSLIDGSDDVPSFSTLAQGDGASDGNDEDLINF</sequence>
<dbReference type="CDD" id="cd18808">
    <property type="entry name" value="SF1_C_Upf1"/>
    <property type="match status" value="1"/>
</dbReference>
<evidence type="ECO:0000259" key="3">
    <source>
        <dbReference type="Pfam" id="PF13086"/>
    </source>
</evidence>
<evidence type="ECO:0000313" key="7">
    <source>
        <dbReference type="Proteomes" id="UP000664132"/>
    </source>
</evidence>
<evidence type="ECO:0008006" key="8">
    <source>
        <dbReference type="Google" id="ProtNLM"/>
    </source>
</evidence>
<reference evidence="6" key="1">
    <citation type="submission" date="2021-02" db="EMBL/GenBank/DDBJ databases">
        <title>Genome sequence Cadophora malorum strain M34.</title>
        <authorList>
            <person name="Stefanovic E."/>
            <person name="Vu D."/>
            <person name="Scully C."/>
            <person name="Dijksterhuis J."/>
            <person name="Roader J."/>
            <person name="Houbraken J."/>
        </authorList>
    </citation>
    <scope>NUCLEOTIDE SEQUENCE</scope>
    <source>
        <strain evidence="6">M34</strain>
    </source>
</reference>
<name>A0A8H7WC94_9HELO</name>
<dbReference type="OrthoDB" id="409395at2759"/>
<feature type="region of interest" description="Disordered" evidence="2">
    <location>
        <begin position="1252"/>
        <end position="1272"/>
    </location>
</feature>
<keyword evidence="1" id="KW-0067">ATP-binding</keyword>
<dbReference type="PANTHER" id="PTHR10887:SF341">
    <property type="entry name" value="NFX1-TYPE ZINC FINGER-CONTAINING PROTEIN 1"/>
    <property type="match status" value="1"/>
</dbReference>
<dbReference type="InterPro" id="IPR047187">
    <property type="entry name" value="SF1_C_Upf1"/>
</dbReference>
<feature type="compositionally biased region" description="Polar residues" evidence="2">
    <location>
        <begin position="1383"/>
        <end position="1394"/>
    </location>
</feature>
<keyword evidence="7" id="KW-1185">Reference proteome</keyword>
<evidence type="ECO:0000256" key="2">
    <source>
        <dbReference type="SAM" id="MobiDB-lite"/>
    </source>
</evidence>
<dbReference type="InterPro" id="IPR045055">
    <property type="entry name" value="DNA2/NAM7-like"/>
</dbReference>
<feature type="domain" description="DNA2/NAM7 helicase-like C-terminal" evidence="4">
    <location>
        <begin position="714"/>
        <end position="907"/>
    </location>
</feature>
<dbReference type="GO" id="GO:0031048">
    <property type="term" value="P:regulatory ncRNA-mediated heterochromatin formation"/>
    <property type="evidence" value="ECO:0007669"/>
    <property type="project" value="TreeGrafter"/>
</dbReference>
<dbReference type="Pfam" id="PF25396">
    <property type="entry name" value="ZNFX1"/>
    <property type="match status" value="1"/>
</dbReference>
<feature type="domain" description="DNA2/NAM7 helicase helicase" evidence="3">
    <location>
        <begin position="319"/>
        <end position="700"/>
    </location>
</feature>
<dbReference type="Gene3D" id="3.40.50.300">
    <property type="entry name" value="P-loop containing nucleotide triphosphate hydrolases"/>
    <property type="match status" value="3"/>
</dbReference>
<dbReference type="InterPro" id="IPR041677">
    <property type="entry name" value="DNA2/NAM7_AAA_11"/>
</dbReference>
<dbReference type="Pfam" id="PF13086">
    <property type="entry name" value="AAA_11"/>
    <property type="match status" value="1"/>
</dbReference>
<dbReference type="InterPro" id="IPR027417">
    <property type="entry name" value="P-loop_NTPase"/>
</dbReference>
<comment type="caution">
    <text evidence="6">The sequence shown here is derived from an EMBL/GenBank/DDBJ whole genome shotgun (WGS) entry which is preliminary data.</text>
</comment>
<proteinExistence type="predicted"/>
<dbReference type="InterPro" id="IPR057373">
    <property type="entry name" value="ZNFX1"/>
</dbReference>
<keyword evidence="1" id="KW-0547">Nucleotide-binding</keyword>
<dbReference type="EMBL" id="JAFJYH010000053">
    <property type="protein sequence ID" value="KAG4422170.1"/>
    <property type="molecule type" value="Genomic_DNA"/>
</dbReference>
<dbReference type="InterPro" id="IPR041679">
    <property type="entry name" value="DNA2/NAM7-like_C"/>
</dbReference>
<dbReference type="GO" id="GO:0004386">
    <property type="term" value="F:helicase activity"/>
    <property type="evidence" value="ECO:0007669"/>
    <property type="project" value="InterPro"/>
</dbReference>